<feature type="transmembrane region" description="Helical" evidence="2">
    <location>
        <begin position="140"/>
        <end position="160"/>
    </location>
</feature>
<feature type="transmembrane region" description="Helical" evidence="2">
    <location>
        <begin position="305"/>
        <end position="324"/>
    </location>
</feature>
<feature type="transmembrane region" description="Helical" evidence="2">
    <location>
        <begin position="336"/>
        <end position="357"/>
    </location>
</feature>
<sequence length="402" mass="41743">MPESEVLLGSIPRSDQPAGTSAAGADPGRDPDLQEHGRRDSTSGAAAVAPAAPSTEHRPPSLSASSTIDDEAVAVAPRRPSIWTLPFCAPGTSWLHVSNAIVYLVAFCINVLVNSGAVWRSVRSVDSQYGPIMTPARWSYHIRDLMLFLWGLAVAAQNLAEHKGWKDGLMSVIGHSWQILWYSDSIWLVLHVVASPTGLTLAPLFSMCALLSAVATQARVAVALPGLHQELQAEGYPGIPALGYLLFVFPTSLASGWLLVHHCHTITLATLVITGSEQAALTAGCVSLAFSTALALLMLVKLRDVVFGLAFTWSCVAVWVAGFASQDDYRPDQLTAFFCALVLGLLTYCVAVGPQMALVGEVGLGVGVGGGGMGWGGMGGGGFGGGMGGAGVRGGGGTGLHS</sequence>
<keyword evidence="2" id="KW-1133">Transmembrane helix</keyword>
<evidence type="ECO:0000313" key="3">
    <source>
        <dbReference type="EMBL" id="GLC49601.1"/>
    </source>
</evidence>
<keyword evidence="2" id="KW-0812">Transmembrane</keyword>
<comment type="caution">
    <text evidence="3">The sequence shown here is derived from an EMBL/GenBank/DDBJ whole genome shotgun (WGS) entry which is preliminary data.</text>
</comment>
<name>A0A9W6BCG1_9CHLO</name>
<organism evidence="3 4">
    <name type="scientific">Pleodorina starrii</name>
    <dbReference type="NCBI Taxonomy" id="330485"/>
    <lineage>
        <taxon>Eukaryota</taxon>
        <taxon>Viridiplantae</taxon>
        <taxon>Chlorophyta</taxon>
        <taxon>core chlorophytes</taxon>
        <taxon>Chlorophyceae</taxon>
        <taxon>CS clade</taxon>
        <taxon>Chlamydomonadales</taxon>
        <taxon>Volvocaceae</taxon>
        <taxon>Pleodorina</taxon>
    </lineage>
</organism>
<dbReference type="Proteomes" id="UP001165080">
    <property type="component" value="Unassembled WGS sequence"/>
</dbReference>
<keyword evidence="2" id="KW-0472">Membrane</keyword>
<gene>
    <name evidence="3" type="primary">PLEST004839</name>
    <name evidence="3" type="ORF">PLESTB_000263300</name>
</gene>
<feature type="region of interest" description="Disordered" evidence="1">
    <location>
        <begin position="1"/>
        <end position="69"/>
    </location>
</feature>
<feature type="compositionally biased region" description="Basic and acidic residues" evidence="1">
    <location>
        <begin position="27"/>
        <end position="41"/>
    </location>
</feature>
<feature type="transmembrane region" description="Helical" evidence="2">
    <location>
        <begin position="172"/>
        <end position="194"/>
    </location>
</feature>
<keyword evidence="4" id="KW-1185">Reference proteome</keyword>
<proteinExistence type="predicted"/>
<feature type="transmembrane region" description="Helical" evidence="2">
    <location>
        <begin position="201"/>
        <end position="221"/>
    </location>
</feature>
<evidence type="ECO:0000313" key="4">
    <source>
        <dbReference type="Proteomes" id="UP001165080"/>
    </source>
</evidence>
<protein>
    <submittedName>
        <fullName evidence="3">Uncharacterized protein</fullName>
    </submittedName>
</protein>
<feature type="transmembrane region" description="Helical" evidence="2">
    <location>
        <begin position="241"/>
        <end position="260"/>
    </location>
</feature>
<evidence type="ECO:0000256" key="2">
    <source>
        <dbReference type="SAM" id="Phobius"/>
    </source>
</evidence>
<dbReference type="AlphaFoldDB" id="A0A9W6BCG1"/>
<evidence type="ECO:0000256" key="1">
    <source>
        <dbReference type="SAM" id="MobiDB-lite"/>
    </source>
</evidence>
<feature type="transmembrane region" description="Helical" evidence="2">
    <location>
        <begin position="100"/>
        <end position="119"/>
    </location>
</feature>
<dbReference type="EMBL" id="BRXU01000002">
    <property type="protein sequence ID" value="GLC49601.1"/>
    <property type="molecule type" value="Genomic_DNA"/>
</dbReference>
<feature type="transmembrane region" description="Helical" evidence="2">
    <location>
        <begin position="280"/>
        <end position="299"/>
    </location>
</feature>
<accession>A0A9W6BCG1</accession>
<reference evidence="3 4" key="1">
    <citation type="journal article" date="2023" name="Commun. Biol.">
        <title>Reorganization of the ancestral sex-determining regions during the evolution of trioecy in Pleodorina starrii.</title>
        <authorList>
            <person name="Takahashi K."/>
            <person name="Suzuki S."/>
            <person name="Kawai-Toyooka H."/>
            <person name="Yamamoto K."/>
            <person name="Hamaji T."/>
            <person name="Ootsuki R."/>
            <person name="Yamaguchi H."/>
            <person name="Kawachi M."/>
            <person name="Higashiyama T."/>
            <person name="Nozaki H."/>
        </authorList>
    </citation>
    <scope>NUCLEOTIDE SEQUENCE [LARGE SCALE GENOMIC DNA]</scope>
    <source>
        <strain evidence="3 4">NIES-4479</strain>
    </source>
</reference>